<reference evidence="7" key="1">
    <citation type="submission" date="2015-12" db="EMBL/GenBank/DDBJ databases">
        <title>Update maize B73 reference genome by single molecule sequencing technologies.</title>
        <authorList>
            <consortium name="Maize Genome Sequencing Project"/>
            <person name="Ware D."/>
        </authorList>
    </citation>
    <scope>NUCLEOTIDE SEQUENCE [LARGE SCALE GENOMIC DNA]</scope>
    <source>
        <tissue evidence="7">Seedling</tissue>
    </source>
</reference>
<evidence type="ECO:0000256" key="5">
    <source>
        <dbReference type="ARBA" id="ARBA00048336"/>
    </source>
</evidence>
<keyword evidence="2" id="KW-0378">Hydrolase</keyword>
<dbReference type="AlphaFoldDB" id="A0A1D6HXF5"/>
<comment type="catalytic activity">
    <reaction evidence="4">
        <text>O-phospho-L-seryl-[protein] + H2O = L-seryl-[protein] + phosphate</text>
        <dbReference type="Rhea" id="RHEA:20629"/>
        <dbReference type="Rhea" id="RHEA-COMP:9863"/>
        <dbReference type="Rhea" id="RHEA-COMP:11604"/>
        <dbReference type="ChEBI" id="CHEBI:15377"/>
        <dbReference type="ChEBI" id="CHEBI:29999"/>
        <dbReference type="ChEBI" id="CHEBI:43474"/>
        <dbReference type="ChEBI" id="CHEBI:83421"/>
        <dbReference type="EC" id="3.1.3.16"/>
    </reaction>
</comment>
<name>A0A1D6HXF5_MAIZE</name>
<evidence type="ECO:0000313" key="7">
    <source>
        <dbReference type="EMBL" id="ONM52901.1"/>
    </source>
</evidence>
<dbReference type="Gene3D" id="3.60.40.10">
    <property type="entry name" value="PPM-type phosphatase domain"/>
    <property type="match status" value="1"/>
</dbReference>
<feature type="compositionally biased region" description="Basic and acidic residues" evidence="6">
    <location>
        <begin position="147"/>
        <end position="161"/>
    </location>
</feature>
<dbReference type="Pfam" id="PF00481">
    <property type="entry name" value="PP2C"/>
    <property type="match status" value="1"/>
</dbReference>
<gene>
    <name evidence="7" type="ORF">ZEAMMB73_Zm00001d019435</name>
</gene>
<evidence type="ECO:0000256" key="4">
    <source>
        <dbReference type="ARBA" id="ARBA00047761"/>
    </source>
</evidence>
<comment type="catalytic activity">
    <reaction evidence="5">
        <text>O-phospho-L-threonyl-[protein] + H2O = L-threonyl-[protein] + phosphate</text>
        <dbReference type="Rhea" id="RHEA:47004"/>
        <dbReference type="Rhea" id="RHEA-COMP:11060"/>
        <dbReference type="Rhea" id="RHEA-COMP:11605"/>
        <dbReference type="ChEBI" id="CHEBI:15377"/>
        <dbReference type="ChEBI" id="CHEBI:30013"/>
        <dbReference type="ChEBI" id="CHEBI:43474"/>
        <dbReference type="ChEBI" id="CHEBI:61977"/>
        <dbReference type="EC" id="3.1.3.16"/>
    </reaction>
</comment>
<evidence type="ECO:0000256" key="6">
    <source>
        <dbReference type="SAM" id="MobiDB-lite"/>
    </source>
</evidence>
<sequence>MFVGIYDGFNRPDATDYLVVQLYTAVCRELDGVLRLHADEPAEAGHNGGGRALARGQGCHHDVLDVLARALRSTEVGYFMEAEARAAECPELAMVGSCVLVALVKGADVYVMNVGDSRAVLAQRAEPEPEKSVPQSAPEPEQSAGAQEERAVCEQGHFERS</sequence>
<organism evidence="7">
    <name type="scientific">Zea mays</name>
    <name type="common">Maize</name>
    <dbReference type="NCBI Taxonomy" id="4577"/>
    <lineage>
        <taxon>Eukaryota</taxon>
        <taxon>Viridiplantae</taxon>
        <taxon>Streptophyta</taxon>
        <taxon>Embryophyta</taxon>
        <taxon>Tracheophyta</taxon>
        <taxon>Spermatophyta</taxon>
        <taxon>Magnoliopsida</taxon>
        <taxon>Liliopsida</taxon>
        <taxon>Poales</taxon>
        <taxon>Poaceae</taxon>
        <taxon>PACMAD clade</taxon>
        <taxon>Panicoideae</taxon>
        <taxon>Andropogonodae</taxon>
        <taxon>Andropogoneae</taxon>
        <taxon>Tripsacinae</taxon>
        <taxon>Zea</taxon>
    </lineage>
</organism>
<accession>A0A1D6HXF5</accession>
<dbReference type="PROSITE" id="PS51746">
    <property type="entry name" value="PPM_2"/>
    <property type="match status" value="1"/>
</dbReference>
<dbReference type="EC" id="3.1.3.16" evidence="1"/>
<proteinExistence type="predicted"/>
<dbReference type="SUPFAM" id="SSF81606">
    <property type="entry name" value="PP2C-like"/>
    <property type="match status" value="1"/>
</dbReference>
<dbReference type="InParanoid" id="A0A1D6HXF5"/>
<evidence type="ECO:0000256" key="3">
    <source>
        <dbReference type="ARBA" id="ARBA00022912"/>
    </source>
</evidence>
<dbReference type="EMBL" id="CM007650">
    <property type="protein sequence ID" value="ONM52901.1"/>
    <property type="molecule type" value="Genomic_DNA"/>
</dbReference>
<dbReference type="SMR" id="A0A1D6HXF5"/>
<dbReference type="InterPro" id="IPR036457">
    <property type="entry name" value="PPM-type-like_dom_sf"/>
</dbReference>
<evidence type="ECO:0000256" key="1">
    <source>
        <dbReference type="ARBA" id="ARBA00013081"/>
    </source>
</evidence>
<protein>
    <recommendedName>
        <fullName evidence="1">protein-serine/threonine phosphatase</fullName>
        <ecNumber evidence="1">3.1.3.16</ecNumber>
    </recommendedName>
</protein>
<dbReference type="InterPro" id="IPR015655">
    <property type="entry name" value="PP2C"/>
</dbReference>
<keyword evidence="3" id="KW-0904">Protein phosphatase</keyword>
<dbReference type="PANTHER" id="PTHR13832:SF351">
    <property type="entry name" value="PROTEIN PHOSPHATASE 2C 46-RELATED"/>
    <property type="match status" value="1"/>
</dbReference>
<dbReference type="PANTHER" id="PTHR13832">
    <property type="entry name" value="PROTEIN PHOSPHATASE 2C"/>
    <property type="match status" value="1"/>
</dbReference>
<dbReference type="InterPro" id="IPR001932">
    <property type="entry name" value="PPM-type_phosphatase-like_dom"/>
</dbReference>
<dbReference type="GO" id="GO:0004722">
    <property type="term" value="F:protein serine/threonine phosphatase activity"/>
    <property type="evidence" value="ECO:0007669"/>
    <property type="project" value="UniProtKB-EC"/>
</dbReference>
<feature type="region of interest" description="Disordered" evidence="6">
    <location>
        <begin position="122"/>
        <end position="161"/>
    </location>
</feature>
<evidence type="ECO:0000256" key="2">
    <source>
        <dbReference type="ARBA" id="ARBA00022801"/>
    </source>
</evidence>
<dbReference type="STRING" id="4577.A0A1D6HXF5"/>